<dbReference type="PANTHER" id="PTHR12117">
    <property type="entry name" value="HISTONE ACETYLTRANSFERASE COMPLEX"/>
    <property type="match status" value="1"/>
</dbReference>
<dbReference type="Pfam" id="PF13640">
    <property type="entry name" value="2OG-FeII_Oxy_3"/>
    <property type="match status" value="1"/>
</dbReference>
<dbReference type="OrthoDB" id="9783171at2"/>
<reference evidence="2 3" key="1">
    <citation type="submission" date="2019-03" db="EMBL/GenBank/DDBJ databases">
        <title>Genomic Encyclopedia of Type Strains, Phase IV (KMG-IV): sequencing the most valuable type-strain genomes for metagenomic binning, comparative biology and taxonomic classification.</title>
        <authorList>
            <person name="Goeker M."/>
        </authorList>
    </citation>
    <scope>NUCLEOTIDE SEQUENCE [LARGE SCALE GENOMIC DNA]</scope>
    <source>
        <strain evidence="2 3">DSM 103428</strain>
    </source>
</reference>
<organism evidence="2 3">
    <name type="scientific">Acidipila rosea</name>
    <dbReference type="NCBI Taxonomy" id="768535"/>
    <lineage>
        <taxon>Bacteria</taxon>
        <taxon>Pseudomonadati</taxon>
        <taxon>Acidobacteriota</taxon>
        <taxon>Terriglobia</taxon>
        <taxon>Terriglobales</taxon>
        <taxon>Acidobacteriaceae</taxon>
        <taxon>Acidipila</taxon>
    </lineage>
</organism>
<evidence type="ECO:0000313" key="3">
    <source>
        <dbReference type="Proteomes" id="UP000295210"/>
    </source>
</evidence>
<keyword evidence="3" id="KW-1185">Reference proteome</keyword>
<name>A0A4R1LDJ3_9BACT</name>
<feature type="domain" description="Prolyl 4-hydroxylase alpha subunit Fe(2+) 2OG dioxygenase" evidence="1">
    <location>
        <begin position="127"/>
        <end position="221"/>
    </location>
</feature>
<accession>A0A4R1LDJ3</accession>
<protein>
    <submittedName>
        <fullName evidence="2">Rps23 Pro-64 3,4-dihydroxylase Tpa1-like proline 4-hydroxylase</fullName>
    </submittedName>
</protein>
<dbReference type="Gene3D" id="2.60.120.620">
    <property type="entry name" value="q2cbj1_9rhob like domain"/>
    <property type="match status" value="1"/>
</dbReference>
<dbReference type="EMBL" id="SMGK01000001">
    <property type="protein sequence ID" value="TCK75797.1"/>
    <property type="molecule type" value="Genomic_DNA"/>
</dbReference>
<dbReference type="InterPro" id="IPR044862">
    <property type="entry name" value="Pro_4_hyd_alph_FE2OG_OXY"/>
</dbReference>
<gene>
    <name evidence="2" type="ORF">C7378_0790</name>
</gene>
<proteinExistence type="predicted"/>
<dbReference type="Proteomes" id="UP000295210">
    <property type="component" value="Unassembled WGS sequence"/>
</dbReference>
<dbReference type="InterPro" id="IPR051842">
    <property type="entry name" value="uS12_prolyl_hydroxylase"/>
</dbReference>
<dbReference type="PANTHER" id="PTHR12117:SF0">
    <property type="entry name" value="PROLYL 3-HYDROXYLASE OGFOD1"/>
    <property type="match status" value="1"/>
</dbReference>
<dbReference type="RefSeq" id="WP_131991934.1">
    <property type="nucleotide sequence ID" value="NZ_SMGK01000001.1"/>
</dbReference>
<dbReference type="AlphaFoldDB" id="A0A4R1LDJ3"/>
<evidence type="ECO:0000313" key="2">
    <source>
        <dbReference type="EMBL" id="TCK75797.1"/>
    </source>
</evidence>
<comment type="caution">
    <text evidence="2">The sequence shown here is derived from an EMBL/GenBank/DDBJ whole genome shotgun (WGS) entry which is preliminary data.</text>
</comment>
<sequence>MKYTAGMELVSYLRDQVRLPESSEVLAARYKSAAPYPHLILDEVFPEELLRSLTEEMTLSDSKNWIHHDTERINKYGSKSAIGLGETGFTLLSYLHSANFLYILSEVTGIWNLLPDPYLHGAGYSIIPPGGKFDVHADRNYDPQTSLTRRLAMIIYLNRDWRPEYGGQLELWDKSASQCVAKVEPIFNRLILMEIEDGNYHGIPKVVAPEGRSRHSFMVYYNTAGAPVGKEGGVHGSIYAPRCYEEESAIRKLAKNITPPILFNYVRKKIV</sequence>
<evidence type="ECO:0000259" key="1">
    <source>
        <dbReference type="Pfam" id="PF13640"/>
    </source>
</evidence>